<dbReference type="OrthoDB" id="6140538at2759"/>
<name>A0A8B6DMM0_MYTGA</name>
<comment type="caution">
    <text evidence="1">The sequence shown here is derived from an EMBL/GenBank/DDBJ whole genome shotgun (WGS) entry which is preliminary data.</text>
</comment>
<proteinExistence type="predicted"/>
<dbReference type="EMBL" id="UYJE01003801">
    <property type="protein sequence ID" value="VDI22552.1"/>
    <property type="molecule type" value="Genomic_DNA"/>
</dbReference>
<evidence type="ECO:0000313" key="2">
    <source>
        <dbReference type="Proteomes" id="UP000596742"/>
    </source>
</evidence>
<accession>A0A8B6DMM0</accession>
<evidence type="ECO:0000313" key="1">
    <source>
        <dbReference type="EMBL" id="VDI22552.1"/>
    </source>
</evidence>
<reference evidence="1" key="1">
    <citation type="submission" date="2018-11" db="EMBL/GenBank/DDBJ databases">
        <authorList>
            <person name="Alioto T."/>
            <person name="Alioto T."/>
        </authorList>
    </citation>
    <scope>NUCLEOTIDE SEQUENCE</scope>
</reference>
<dbReference type="Proteomes" id="UP000596742">
    <property type="component" value="Unassembled WGS sequence"/>
</dbReference>
<dbReference type="AlphaFoldDB" id="A0A8B6DMM0"/>
<evidence type="ECO:0008006" key="3">
    <source>
        <dbReference type="Google" id="ProtNLM"/>
    </source>
</evidence>
<keyword evidence="2" id="KW-1185">Reference proteome</keyword>
<sequence>MISTLIISFFRFIMDTNHSNQENDDKKRMNGIRKFTYWKKYGVKRFPYRGKRKYTPLVYQADDGGIVISNDVFGLTIRQFERMYKDCLDRRKTHESWIMNLRYPDKASNEYLEYLDKCTDCNKEHLSWTENDSIENHLVNHLIRTIGTEIDIRKRQILFILNDKIFNAHEKNITKISSGSLAEGLDLPGSDEDIMFVDEVVNVTQIERNIKHPVQRTEVFMETDTDYPGFTRLRLIAAGERANAYVSKESILYTQTGLYLSTTNFVNRMKQYHIQRQNVFTHGPCLSDTNQTVDIAFCLRSKYLPYHAMPWKLRYRRQWPPNAIIDRIINYGCFY</sequence>
<protein>
    <recommendedName>
        <fullName evidence="3">Mab-21-like nucleotidyltransferase domain-containing protein</fullName>
    </recommendedName>
</protein>
<organism evidence="1 2">
    <name type="scientific">Mytilus galloprovincialis</name>
    <name type="common">Mediterranean mussel</name>
    <dbReference type="NCBI Taxonomy" id="29158"/>
    <lineage>
        <taxon>Eukaryota</taxon>
        <taxon>Metazoa</taxon>
        <taxon>Spiralia</taxon>
        <taxon>Lophotrochozoa</taxon>
        <taxon>Mollusca</taxon>
        <taxon>Bivalvia</taxon>
        <taxon>Autobranchia</taxon>
        <taxon>Pteriomorphia</taxon>
        <taxon>Mytilida</taxon>
        <taxon>Mytiloidea</taxon>
        <taxon>Mytilidae</taxon>
        <taxon>Mytilinae</taxon>
        <taxon>Mytilus</taxon>
    </lineage>
</organism>
<gene>
    <name evidence="1" type="ORF">MGAL_10B041716</name>
</gene>